<accession>A0A9P6K9Q7</accession>
<dbReference type="EMBL" id="JAABOA010004860">
    <property type="protein sequence ID" value="KAF9577419.1"/>
    <property type="molecule type" value="Genomic_DNA"/>
</dbReference>
<name>A0A9P6K9Q7_9FUNG</name>
<evidence type="ECO:0000256" key="1">
    <source>
        <dbReference type="RuleBase" id="RU367103"/>
    </source>
</evidence>
<comment type="caution">
    <text evidence="4">The sequence shown here is derived from an EMBL/GenBank/DDBJ whole genome shotgun (WGS) entry which is preliminary data.</text>
</comment>
<dbReference type="GO" id="GO:0008270">
    <property type="term" value="F:zinc ion binding"/>
    <property type="evidence" value="ECO:0007669"/>
    <property type="project" value="UniProtKB-KW"/>
</dbReference>
<organism evidence="4 5">
    <name type="scientific">Lunasporangiospora selenospora</name>
    <dbReference type="NCBI Taxonomy" id="979761"/>
    <lineage>
        <taxon>Eukaryota</taxon>
        <taxon>Fungi</taxon>
        <taxon>Fungi incertae sedis</taxon>
        <taxon>Mucoromycota</taxon>
        <taxon>Mortierellomycotina</taxon>
        <taxon>Mortierellomycetes</taxon>
        <taxon>Mortierellales</taxon>
        <taxon>Mortierellaceae</taxon>
        <taxon>Lunasporangiospora</taxon>
    </lineage>
</organism>
<feature type="domain" description="Methyltransferase TRM13" evidence="3">
    <location>
        <begin position="421"/>
        <end position="501"/>
    </location>
</feature>
<feature type="compositionally biased region" description="Basic and acidic residues" evidence="2">
    <location>
        <begin position="123"/>
        <end position="141"/>
    </location>
</feature>
<proteinExistence type="inferred from homology"/>
<dbReference type="Pfam" id="PF05206">
    <property type="entry name" value="TRM13"/>
    <property type="match status" value="2"/>
</dbReference>
<keyword evidence="1" id="KW-0862">Zinc</keyword>
<feature type="region of interest" description="Disordered" evidence="2">
    <location>
        <begin position="116"/>
        <end position="141"/>
    </location>
</feature>
<reference evidence="4" key="1">
    <citation type="journal article" date="2020" name="Fungal Divers.">
        <title>Resolving the Mortierellaceae phylogeny through synthesis of multi-gene phylogenetics and phylogenomics.</title>
        <authorList>
            <person name="Vandepol N."/>
            <person name="Liber J."/>
            <person name="Desiro A."/>
            <person name="Na H."/>
            <person name="Kennedy M."/>
            <person name="Barry K."/>
            <person name="Grigoriev I.V."/>
            <person name="Miller A.N."/>
            <person name="O'Donnell K."/>
            <person name="Stajich J.E."/>
            <person name="Bonito G."/>
        </authorList>
    </citation>
    <scope>NUCLEOTIDE SEQUENCE</scope>
    <source>
        <strain evidence="4">KOD1015</strain>
    </source>
</reference>
<dbReference type="PANTHER" id="PTHR12998">
    <property type="entry name" value="TRNA:M(4)X MODIFICATION ENZYME TRM13 HOMOLOG"/>
    <property type="match status" value="1"/>
</dbReference>
<comment type="catalytic activity">
    <reaction evidence="1">
        <text>cytidine(4) in tRNA(Gly)(GCC) + S-adenosyl-L-methionine = 2'-O-methylcytidine(4) in tRNA(Gly)(GCC) + S-adenosyl-L-homocysteine + H(+)</text>
        <dbReference type="Rhea" id="RHEA:43192"/>
        <dbReference type="Rhea" id="RHEA-COMP:10399"/>
        <dbReference type="Rhea" id="RHEA-COMP:10400"/>
        <dbReference type="ChEBI" id="CHEBI:15378"/>
        <dbReference type="ChEBI" id="CHEBI:57856"/>
        <dbReference type="ChEBI" id="CHEBI:59789"/>
        <dbReference type="ChEBI" id="CHEBI:74495"/>
        <dbReference type="ChEBI" id="CHEBI:82748"/>
        <dbReference type="EC" id="2.1.1.225"/>
    </reaction>
</comment>
<dbReference type="Proteomes" id="UP000780801">
    <property type="component" value="Unassembled WGS sequence"/>
</dbReference>
<protein>
    <recommendedName>
        <fullName evidence="1">tRNA:m(4)X modification enzyme TRM13</fullName>
        <ecNumber evidence="1">2.1.1.225</ecNumber>
    </recommendedName>
</protein>
<evidence type="ECO:0000256" key="2">
    <source>
        <dbReference type="SAM" id="MobiDB-lite"/>
    </source>
</evidence>
<dbReference type="OrthoDB" id="258806at2759"/>
<evidence type="ECO:0000259" key="3">
    <source>
        <dbReference type="Pfam" id="PF05206"/>
    </source>
</evidence>
<feature type="region of interest" description="Disordered" evidence="2">
    <location>
        <begin position="503"/>
        <end position="527"/>
    </location>
</feature>
<keyword evidence="1" id="KW-0489">Methyltransferase</keyword>
<comment type="similarity">
    <text evidence="1">Belongs to the methyltransferase TRM13 family.</text>
</comment>
<feature type="region of interest" description="Disordered" evidence="2">
    <location>
        <begin position="553"/>
        <end position="578"/>
    </location>
</feature>
<comment type="catalytic activity">
    <reaction evidence="1">
        <text>cytidine(4) in tRNA(Pro) + S-adenosyl-L-methionine = 2'-O-methylcytidine(4) in tRNA(Pro) + S-adenosyl-L-homocysteine + H(+)</text>
        <dbReference type="Rhea" id="RHEA:32767"/>
        <dbReference type="Rhea" id="RHEA-COMP:10397"/>
        <dbReference type="Rhea" id="RHEA-COMP:10398"/>
        <dbReference type="ChEBI" id="CHEBI:15378"/>
        <dbReference type="ChEBI" id="CHEBI:57856"/>
        <dbReference type="ChEBI" id="CHEBI:59789"/>
        <dbReference type="ChEBI" id="CHEBI:74495"/>
        <dbReference type="ChEBI" id="CHEBI:82748"/>
        <dbReference type="EC" id="2.1.1.225"/>
    </reaction>
</comment>
<dbReference type="InterPro" id="IPR039044">
    <property type="entry name" value="Trm13"/>
</dbReference>
<evidence type="ECO:0000313" key="5">
    <source>
        <dbReference type="Proteomes" id="UP000780801"/>
    </source>
</evidence>
<evidence type="ECO:0000313" key="4">
    <source>
        <dbReference type="EMBL" id="KAF9577419.1"/>
    </source>
</evidence>
<dbReference type="PANTHER" id="PTHR12998:SF0">
    <property type="entry name" value="TRNA:M(4)X MODIFICATION ENZYME TRM13 HOMOLOG"/>
    <property type="match status" value="1"/>
</dbReference>
<sequence>MPSNPLPPVICQHSVWQSKQQRFRNCRLAAKLDLTLTQQIQALHQSSRLALEQASSLQNALSEKEKEEVGQKYLDQFLEQRTQLLEPEIAAGRVLCGHHQKEAALKSGEAQETFLKSVASSARSEEQTAKKDPADQPVDPKEIPQEFLKAVERVFSGNPSSLVQEYLDRWDGPEEWKAGDQVQKDLARSETDSDKNNLDGHIKDGHGEGKDMAPKFPCHPSYETLFADAGVKKRRHLAQESQLIEAMETQGLLGTVLRPSHVSQLNNVDKARRPVFVEFGAGTGGLSRHVQLVLETLVSNPSIQGEEGSRSEDEKGNTIDPFNFILLDRQKFRSRNQVDYMIRTQSRPVKPRVMRITKDVRDLVLEDLQLIHETEPGVTRPENRVYPGNGQPNHAQESQPMQSDPHSSVECNRTEPNEMSKQQPTHYVCISKHFCGLATDLALKWIQSQRRQEPTNVAEEMKGSSSRDTFSLCFATCCHGICEPELVVAKPYLLKLFCGDDETGRKRKRAGSDVDTNAQDEAKEQVQEEQLTEWIPWIIRLAGWATLGKNDAERTLSEPDSSCGDETDINDMTRDQRR</sequence>
<keyword evidence="1" id="KW-0949">S-adenosyl-L-methionine</keyword>
<keyword evidence="1" id="KW-0479">Metal-binding</keyword>
<feature type="region of interest" description="Disordered" evidence="2">
    <location>
        <begin position="174"/>
        <end position="213"/>
    </location>
</feature>
<dbReference type="InterPro" id="IPR007871">
    <property type="entry name" value="Methyltransferase_TRM13"/>
</dbReference>
<feature type="region of interest" description="Disordered" evidence="2">
    <location>
        <begin position="374"/>
        <end position="422"/>
    </location>
</feature>
<feature type="domain" description="Methyltransferase TRM13" evidence="3">
    <location>
        <begin position="239"/>
        <end position="376"/>
    </location>
</feature>
<dbReference type="GO" id="GO:0030488">
    <property type="term" value="P:tRNA methylation"/>
    <property type="evidence" value="ECO:0007669"/>
    <property type="project" value="InterPro"/>
</dbReference>
<comment type="catalytic activity">
    <reaction evidence="1">
        <text>adenosine(4) in tRNA(His) + S-adenosyl-L-methionine = 2'-O-methyladenosine(4) in tRNA(His) + S-adenosyl-L-homocysteine + H(+)</text>
        <dbReference type="Rhea" id="RHEA:43196"/>
        <dbReference type="Rhea" id="RHEA-COMP:10401"/>
        <dbReference type="Rhea" id="RHEA-COMP:10402"/>
        <dbReference type="ChEBI" id="CHEBI:15378"/>
        <dbReference type="ChEBI" id="CHEBI:57856"/>
        <dbReference type="ChEBI" id="CHEBI:59789"/>
        <dbReference type="ChEBI" id="CHEBI:74411"/>
        <dbReference type="ChEBI" id="CHEBI:74477"/>
        <dbReference type="EC" id="2.1.1.225"/>
    </reaction>
</comment>
<dbReference type="GO" id="GO:0106050">
    <property type="term" value="F:tRNA 2'-O-methyltransferase activity"/>
    <property type="evidence" value="ECO:0007669"/>
    <property type="project" value="UniProtKB-UniRule"/>
</dbReference>
<keyword evidence="1" id="KW-0808">Transferase</keyword>
<dbReference type="EC" id="2.1.1.225" evidence="1"/>
<gene>
    <name evidence="4" type="primary">TRM13</name>
    <name evidence="4" type="ORF">BGW38_007379</name>
</gene>
<feature type="compositionally biased region" description="Polar residues" evidence="2">
    <location>
        <begin position="390"/>
        <end position="411"/>
    </location>
</feature>
<keyword evidence="1" id="KW-0819">tRNA processing</keyword>
<dbReference type="AlphaFoldDB" id="A0A9P6K9Q7"/>
<feature type="non-terminal residue" evidence="4">
    <location>
        <position position="578"/>
    </location>
</feature>
<keyword evidence="1" id="KW-0863">Zinc-finger</keyword>
<keyword evidence="5" id="KW-1185">Reference proteome</keyword>
<comment type="function">
    <text evidence="1">tRNA methylase which 2'-O-methylates cytidine(4) in tRNA(Pro) and tRNA(Gly)(GCC), and adenosine(4) in tRNA(His).</text>
</comment>